<dbReference type="PANTHER" id="PTHR43248:SF29">
    <property type="entry name" value="TRIPEPTIDYL AMINOPEPTIDASE"/>
    <property type="match status" value="1"/>
</dbReference>
<evidence type="ECO:0000259" key="5">
    <source>
        <dbReference type="Pfam" id="PF00561"/>
    </source>
</evidence>
<dbReference type="InterPro" id="IPR029058">
    <property type="entry name" value="AB_hydrolase_fold"/>
</dbReference>
<dbReference type="Pfam" id="PF00561">
    <property type="entry name" value="Abhydrolase_1"/>
    <property type="match status" value="1"/>
</dbReference>
<feature type="domain" description="Peptidase S33 tripeptidyl aminopeptidase-like C-terminal" evidence="6">
    <location>
        <begin position="520"/>
        <end position="620"/>
    </location>
</feature>
<dbReference type="SUPFAM" id="SSF53474">
    <property type="entry name" value="alpha/beta-Hydrolases"/>
    <property type="match status" value="1"/>
</dbReference>
<dbReference type="InterPro" id="IPR013595">
    <property type="entry name" value="Pept_S33_TAP-like_C"/>
</dbReference>
<protein>
    <submittedName>
        <fullName evidence="7">Alpha/beta hydrolase</fullName>
    </submittedName>
</protein>
<accession>A0A544YLQ5</accession>
<dbReference type="PANTHER" id="PTHR43248">
    <property type="entry name" value="2-SUCCINYL-6-HYDROXY-2,4-CYCLOHEXADIENE-1-CARBOXYLATE SYNTHASE"/>
    <property type="match status" value="1"/>
</dbReference>
<proteinExistence type="inferred from homology"/>
<evidence type="ECO:0000259" key="6">
    <source>
        <dbReference type="Pfam" id="PF08386"/>
    </source>
</evidence>
<comment type="caution">
    <text evidence="7">The sequence shown here is derived from an EMBL/GenBank/DDBJ whole genome shotgun (WGS) entry which is preliminary data.</text>
</comment>
<reference evidence="7 8" key="1">
    <citation type="submission" date="2019-07" db="EMBL/GenBank/DDBJ databases">
        <title>Microbispora hainanensis DSM 45428.</title>
        <authorList>
            <person name="Thawai C."/>
        </authorList>
    </citation>
    <scope>NUCLEOTIDE SEQUENCE [LARGE SCALE GENOMIC DNA]</scope>
    <source>
        <strain evidence="7 8">DSM 45428</strain>
    </source>
</reference>
<gene>
    <name evidence="7" type="ORF">FLX08_29210</name>
</gene>
<evidence type="ECO:0000256" key="1">
    <source>
        <dbReference type="ARBA" id="ARBA00010088"/>
    </source>
</evidence>
<feature type="region of interest" description="Disordered" evidence="4">
    <location>
        <begin position="14"/>
        <end position="37"/>
    </location>
</feature>
<dbReference type="InterPro" id="IPR000073">
    <property type="entry name" value="AB_hydrolase_1"/>
</dbReference>
<keyword evidence="3 7" id="KW-0378">Hydrolase</keyword>
<evidence type="ECO:0000256" key="2">
    <source>
        <dbReference type="ARBA" id="ARBA00022729"/>
    </source>
</evidence>
<dbReference type="InterPro" id="IPR051601">
    <property type="entry name" value="Serine_prot/Carboxylest_S33"/>
</dbReference>
<dbReference type="AlphaFoldDB" id="A0A544YLQ5"/>
<dbReference type="EMBL" id="VIRM01000045">
    <property type="protein sequence ID" value="TQS17492.1"/>
    <property type="molecule type" value="Genomic_DNA"/>
</dbReference>
<dbReference type="Pfam" id="PF08386">
    <property type="entry name" value="Abhydrolase_4"/>
    <property type="match status" value="1"/>
</dbReference>
<comment type="similarity">
    <text evidence="1">Belongs to the peptidase S33 family.</text>
</comment>
<feature type="domain" description="AB hydrolase-1" evidence="5">
    <location>
        <begin position="221"/>
        <end position="393"/>
    </location>
</feature>
<evidence type="ECO:0000313" key="8">
    <source>
        <dbReference type="Proteomes" id="UP000316541"/>
    </source>
</evidence>
<dbReference type="Proteomes" id="UP000316541">
    <property type="component" value="Unassembled WGS sequence"/>
</dbReference>
<dbReference type="GO" id="GO:0016787">
    <property type="term" value="F:hydrolase activity"/>
    <property type="evidence" value="ECO:0007669"/>
    <property type="project" value="UniProtKB-KW"/>
</dbReference>
<evidence type="ECO:0000256" key="4">
    <source>
        <dbReference type="SAM" id="MobiDB-lite"/>
    </source>
</evidence>
<keyword evidence="2" id="KW-0732">Signal</keyword>
<sequence length="620" mass="64928">MIMYFTIRSSPAGVLRTASSGTSKPAPGSGHTLGRKDVRPLCRSVRGPCQGREHGESFTWECRGRASDQRVRPRRSVRGGRPWRARLLLISVCGMRQRAGVGAGASRIAAVVAGVAVVASMLPAPPSAAAAASAAAGAGAGAVGFSWDRYPQEPLRHPPRPPGRDLRWGDCAGVGDPALRCAEVTVPLDHRRPHGRTITIAISRLPATDPARRRGVLLTTGGGPGGPGVPLPSTLAPLLSPEVRARYDLIGFDMRFVERSTPIGCGQDVEEAGGYWVRTATPASLPADAAEARAYARDCMRAAGWALPHATTANAARDMDVIRAALGEEKISYLGGSYAGMLGAVYAVLFPGRVDRFVLDSPVDPNTAWRPYELARTPAFEAGTAAFAAWTAERDATFGLGGTAQEVTGAVSGLIRRAATAPIVVAGHAWTPDELGTLLVAGIYDERTFGLVAAAFADIAAGREPFVPFPVRPLPPAGVPGVPADNHTATNIAYRCGDGPWPRGLGDYRRDLASYSVRYPLFGPANANITPCAFWPRIEDEPVRLPARRAPGVLVTAALRDVAVPMANSRAVAAGIPGSRLVTIDAHTHAPYPAFGDACLNGQADAFLTTGTLPPAGVAC</sequence>
<name>A0A544YLQ5_9ACTN</name>
<evidence type="ECO:0000313" key="7">
    <source>
        <dbReference type="EMBL" id="TQS17492.1"/>
    </source>
</evidence>
<organism evidence="7 8">
    <name type="scientific">Microbispora hainanensis</name>
    <dbReference type="NCBI Taxonomy" id="568844"/>
    <lineage>
        <taxon>Bacteria</taxon>
        <taxon>Bacillati</taxon>
        <taxon>Actinomycetota</taxon>
        <taxon>Actinomycetes</taxon>
        <taxon>Streptosporangiales</taxon>
        <taxon>Streptosporangiaceae</taxon>
        <taxon>Microbispora</taxon>
    </lineage>
</organism>
<evidence type="ECO:0000256" key="3">
    <source>
        <dbReference type="ARBA" id="ARBA00022801"/>
    </source>
</evidence>
<dbReference type="Gene3D" id="3.40.50.1820">
    <property type="entry name" value="alpha/beta hydrolase"/>
    <property type="match status" value="1"/>
</dbReference>